<dbReference type="Pfam" id="PF06574">
    <property type="entry name" value="FAD_syn"/>
    <property type="match status" value="1"/>
</dbReference>
<sequence length="323" mass="35854">MELIRGIHNIQPRHRGCVLTIGNFDGVHLGHQAVLSNVMAKAKELGCPATVMSFEPQPQELFAGDDAPARLTRFRDKYLRLKAQGLARFLCVNFNHHFASLSAQDFVRRLLVEQLGVKFLVVGDDFRFGKGRSGNFAMLQAAGKEYGFTVVSTQSFCVSEQRVSSTAIRQALADDQLELAESMLGRPFSISGRVSHGRKLGRTIGFPTANVPLKRRVSPVSGVYAVEVHGVADTPLAGVANVGRRPTVNGVRRQLEVHLFDFQSDLYGTQIDVVLCHKLRDEIKFESFDALKAQIERDAQSARVWLTERNNVQLRPSNGIENQ</sequence>
<dbReference type="InterPro" id="IPR015865">
    <property type="entry name" value="Riboflavin_kinase_bac/euk"/>
</dbReference>
<dbReference type="EC" id="2.7.1.26" evidence="15"/>
<name>A0ABT1N074_9GAMM</name>
<evidence type="ECO:0000259" key="16">
    <source>
        <dbReference type="SMART" id="SM00904"/>
    </source>
</evidence>
<evidence type="ECO:0000256" key="11">
    <source>
        <dbReference type="ARBA" id="ARBA00022840"/>
    </source>
</evidence>
<proteinExistence type="inferred from homology"/>
<keyword evidence="8 15" id="KW-0547">Nucleotide-binding</keyword>
<keyword evidence="11 15" id="KW-0067">ATP-binding</keyword>
<evidence type="ECO:0000313" key="17">
    <source>
        <dbReference type="EMBL" id="MCQ1058141.1"/>
    </source>
</evidence>
<keyword evidence="9 15" id="KW-0418">Kinase</keyword>
<evidence type="ECO:0000256" key="12">
    <source>
        <dbReference type="ARBA" id="ARBA00023268"/>
    </source>
</evidence>
<evidence type="ECO:0000256" key="3">
    <source>
        <dbReference type="ARBA" id="ARBA00005201"/>
    </source>
</evidence>
<feature type="domain" description="Riboflavin kinase" evidence="16">
    <location>
        <begin position="183"/>
        <end position="307"/>
    </location>
</feature>
<dbReference type="GO" id="GO:0008531">
    <property type="term" value="F:riboflavin kinase activity"/>
    <property type="evidence" value="ECO:0007669"/>
    <property type="project" value="UniProtKB-EC"/>
</dbReference>
<evidence type="ECO:0000256" key="6">
    <source>
        <dbReference type="ARBA" id="ARBA00022679"/>
    </source>
</evidence>
<evidence type="ECO:0000256" key="13">
    <source>
        <dbReference type="ARBA" id="ARBA00047880"/>
    </source>
</evidence>
<dbReference type="PANTHER" id="PTHR22749:SF6">
    <property type="entry name" value="RIBOFLAVIN KINASE"/>
    <property type="match status" value="1"/>
</dbReference>
<keyword evidence="18" id="KW-1185">Reference proteome</keyword>
<evidence type="ECO:0000256" key="10">
    <source>
        <dbReference type="ARBA" id="ARBA00022827"/>
    </source>
</evidence>
<dbReference type="RefSeq" id="WP_255041927.1">
    <property type="nucleotide sequence ID" value="NZ_JANEYT010000015.1"/>
</dbReference>
<keyword evidence="10 15" id="KW-0274">FAD</keyword>
<dbReference type="InterPro" id="IPR002606">
    <property type="entry name" value="Riboflavin_kinase_bac"/>
</dbReference>
<evidence type="ECO:0000256" key="8">
    <source>
        <dbReference type="ARBA" id="ARBA00022741"/>
    </source>
</evidence>
<dbReference type="Pfam" id="PF01687">
    <property type="entry name" value="Flavokinase"/>
    <property type="match status" value="1"/>
</dbReference>
<comment type="similarity">
    <text evidence="15">Belongs to the ribF family.</text>
</comment>
<keyword evidence="7 15" id="KW-0548">Nucleotidyltransferase</keyword>
<evidence type="ECO:0000256" key="7">
    <source>
        <dbReference type="ARBA" id="ARBA00022695"/>
    </source>
</evidence>
<keyword evidence="4 15" id="KW-0285">Flavoprotein</keyword>
<dbReference type="InterPro" id="IPR015864">
    <property type="entry name" value="FAD_synthase"/>
</dbReference>
<dbReference type="PANTHER" id="PTHR22749">
    <property type="entry name" value="RIBOFLAVIN KINASE/FMN ADENYLYLTRANSFERASE"/>
    <property type="match status" value="1"/>
</dbReference>
<comment type="catalytic activity">
    <reaction evidence="14 15">
        <text>FMN + ATP + H(+) = FAD + diphosphate</text>
        <dbReference type="Rhea" id="RHEA:17237"/>
        <dbReference type="ChEBI" id="CHEBI:15378"/>
        <dbReference type="ChEBI" id="CHEBI:30616"/>
        <dbReference type="ChEBI" id="CHEBI:33019"/>
        <dbReference type="ChEBI" id="CHEBI:57692"/>
        <dbReference type="ChEBI" id="CHEBI:58210"/>
        <dbReference type="EC" id="2.7.7.2"/>
    </reaction>
</comment>
<dbReference type="EMBL" id="JANEYT010000015">
    <property type="protein sequence ID" value="MCQ1058141.1"/>
    <property type="molecule type" value="Genomic_DNA"/>
</dbReference>
<dbReference type="NCBIfam" id="NF004162">
    <property type="entry name" value="PRK05627.1-5"/>
    <property type="match status" value="1"/>
</dbReference>
<gene>
    <name evidence="17" type="primary">ribF</name>
    <name evidence="17" type="ORF">NHN17_08720</name>
</gene>
<comment type="pathway">
    <text evidence="3 15">Cofactor biosynthesis; FMN biosynthesis; FMN from riboflavin (ATP route): step 1/1.</text>
</comment>
<evidence type="ECO:0000256" key="14">
    <source>
        <dbReference type="ARBA" id="ARBA00049494"/>
    </source>
</evidence>
<dbReference type="Proteomes" id="UP001524460">
    <property type="component" value="Unassembled WGS sequence"/>
</dbReference>
<dbReference type="CDD" id="cd02064">
    <property type="entry name" value="FAD_synthetase_N"/>
    <property type="match status" value="1"/>
</dbReference>
<dbReference type="NCBIfam" id="NF004159">
    <property type="entry name" value="PRK05627.1-2"/>
    <property type="match status" value="1"/>
</dbReference>
<evidence type="ECO:0000256" key="5">
    <source>
        <dbReference type="ARBA" id="ARBA00022643"/>
    </source>
</evidence>
<dbReference type="NCBIfam" id="NF004160">
    <property type="entry name" value="PRK05627.1-3"/>
    <property type="match status" value="1"/>
</dbReference>
<keyword evidence="5 15" id="KW-0288">FMN</keyword>
<keyword evidence="12" id="KW-0511">Multifunctional enzyme</keyword>
<comment type="caution">
    <text evidence="17">The sequence shown here is derived from an EMBL/GenBank/DDBJ whole genome shotgun (WGS) entry which is preliminary data.</text>
</comment>
<comment type="catalytic activity">
    <reaction evidence="13 15">
        <text>riboflavin + ATP = FMN + ADP + H(+)</text>
        <dbReference type="Rhea" id="RHEA:14357"/>
        <dbReference type="ChEBI" id="CHEBI:15378"/>
        <dbReference type="ChEBI" id="CHEBI:30616"/>
        <dbReference type="ChEBI" id="CHEBI:57986"/>
        <dbReference type="ChEBI" id="CHEBI:58210"/>
        <dbReference type="ChEBI" id="CHEBI:456216"/>
        <dbReference type="EC" id="2.7.1.26"/>
    </reaction>
</comment>
<evidence type="ECO:0000256" key="2">
    <source>
        <dbReference type="ARBA" id="ARBA00004726"/>
    </source>
</evidence>
<dbReference type="GO" id="GO:0003919">
    <property type="term" value="F:FMN adenylyltransferase activity"/>
    <property type="evidence" value="ECO:0007669"/>
    <property type="project" value="UniProtKB-EC"/>
</dbReference>
<dbReference type="SMART" id="SM00904">
    <property type="entry name" value="Flavokinase"/>
    <property type="match status" value="1"/>
</dbReference>
<evidence type="ECO:0000256" key="9">
    <source>
        <dbReference type="ARBA" id="ARBA00022777"/>
    </source>
</evidence>
<dbReference type="EC" id="2.7.7.2" evidence="15"/>
<evidence type="ECO:0000256" key="4">
    <source>
        <dbReference type="ARBA" id="ARBA00022630"/>
    </source>
</evidence>
<accession>A0ABT1N074</accession>
<evidence type="ECO:0000256" key="15">
    <source>
        <dbReference type="PIRNR" id="PIRNR004491"/>
    </source>
</evidence>
<keyword evidence="6 15" id="KW-0808">Transferase</keyword>
<dbReference type="InterPro" id="IPR023465">
    <property type="entry name" value="Riboflavin_kinase_dom_sf"/>
</dbReference>
<dbReference type="SUPFAM" id="SSF52374">
    <property type="entry name" value="Nucleotidylyl transferase"/>
    <property type="match status" value="1"/>
</dbReference>
<evidence type="ECO:0000313" key="18">
    <source>
        <dbReference type="Proteomes" id="UP001524460"/>
    </source>
</evidence>
<comment type="pathway">
    <text evidence="2 15">Cofactor biosynthesis; FAD biosynthesis; FAD from FMN: step 1/1.</text>
</comment>
<dbReference type="InterPro" id="IPR023468">
    <property type="entry name" value="Riboflavin_kinase"/>
</dbReference>
<reference evidence="17 18" key="1">
    <citation type="submission" date="2022-07" db="EMBL/GenBank/DDBJ databases">
        <title>Photobacterium pectinilyticum sp. nov., a marine bacterium isolated from surface seawater of Qingdao offshore.</title>
        <authorList>
            <person name="Wang X."/>
        </authorList>
    </citation>
    <scope>NUCLEOTIDE SEQUENCE [LARGE SCALE GENOMIC DNA]</scope>
    <source>
        <strain evidence="17 18">ZSDE20</strain>
    </source>
</reference>
<dbReference type="NCBIfam" id="NF004163">
    <property type="entry name" value="PRK05627.1-6"/>
    <property type="match status" value="1"/>
</dbReference>
<evidence type="ECO:0000256" key="1">
    <source>
        <dbReference type="ARBA" id="ARBA00002121"/>
    </source>
</evidence>
<protein>
    <recommendedName>
        <fullName evidence="15">Riboflavin biosynthesis protein</fullName>
    </recommendedName>
    <domain>
        <recommendedName>
            <fullName evidence="15">Riboflavin kinase</fullName>
            <ecNumber evidence="15">2.7.1.26</ecNumber>
        </recommendedName>
        <alternativeName>
            <fullName evidence="15">Flavokinase</fullName>
        </alternativeName>
    </domain>
    <domain>
        <recommendedName>
            <fullName evidence="15">FMN adenylyltransferase</fullName>
            <ecNumber evidence="15">2.7.7.2</ecNumber>
        </recommendedName>
        <alternativeName>
            <fullName evidence="15">FAD pyrophosphorylase</fullName>
        </alternativeName>
        <alternativeName>
            <fullName evidence="15">FAD synthase</fullName>
        </alternativeName>
    </domain>
</protein>
<organism evidence="17 18">
    <name type="scientific">Photobacterium pectinilyticum</name>
    <dbReference type="NCBI Taxonomy" id="2906793"/>
    <lineage>
        <taxon>Bacteria</taxon>
        <taxon>Pseudomonadati</taxon>
        <taxon>Pseudomonadota</taxon>
        <taxon>Gammaproteobacteria</taxon>
        <taxon>Vibrionales</taxon>
        <taxon>Vibrionaceae</taxon>
        <taxon>Photobacterium</taxon>
    </lineage>
</organism>
<dbReference type="SUPFAM" id="SSF82114">
    <property type="entry name" value="Riboflavin kinase-like"/>
    <property type="match status" value="1"/>
</dbReference>
<dbReference type="Gene3D" id="2.40.30.30">
    <property type="entry name" value="Riboflavin kinase-like"/>
    <property type="match status" value="1"/>
</dbReference>
<dbReference type="InterPro" id="IPR014729">
    <property type="entry name" value="Rossmann-like_a/b/a_fold"/>
</dbReference>
<comment type="function">
    <text evidence="1">Catalyzes the phosphorylation of riboflavin to FMN followed by the adenylation of FMN to FAD.</text>
</comment>
<dbReference type="Gene3D" id="3.40.50.620">
    <property type="entry name" value="HUPs"/>
    <property type="match status" value="1"/>
</dbReference>
<dbReference type="NCBIfam" id="TIGR00083">
    <property type="entry name" value="ribF"/>
    <property type="match status" value="1"/>
</dbReference>
<dbReference type="PIRSF" id="PIRSF004491">
    <property type="entry name" value="FAD_Synth"/>
    <property type="match status" value="1"/>
</dbReference>